<dbReference type="GO" id="GO:0055085">
    <property type="term" value="P:transmembrane transport"/>
    <property type="evidence" value="ECO:0007669"/>
    <property type="project" value="InterPro"/>
</dbReference>
<gene>
    <name evidence="9" type="ORF">J3A84_08885</name>
</gene>
<evidence type="ECO:0000256" key="7">
    <source>
        <dbReference type="RuleBase" id="RU363032"/>
    </source>
</evidence>
<evidence type="ECO:0000256" key="4">
    <source>
        <dbReference type="ARBA" id="ARBA00022692"/>
    </source>
</evidence>
<evidence type="ECO:0000259" key="8">
    <source>
        <dbReference type="PROSITE" id="PS50928"/>
    </source>
</evidence>
<comment type="similarity">
    <text evidence="7">Belongs to the binding-protein-dependent transport system permease family.</text>
</comment>
<dbReference type="AlphaFoldDB" id="A0A939KH63"/>
<feature type="transmembrane region" description="Helical" evidence="7">
    <location>
        <begin position="259"/>
        <end position="281"/>
    </location>
</feature>
<keyword evidence="2 7" id="KW-0813">Transport</keyword>
<evidence type="ECO:0000256" key="3">
    <source>
        <dbReference type="ARBA" id="ARBA00022475"/>
    </source>
</evidence>
<accession>A0A939KH63</accession>
<dbReference type="InterPro" id="IPR050366">
    <property type="entry name" value="BP-dependent_transpt_permease"/>
</dbReference>
<dbReference type="RefSeq" id="WP_207599663.1">
    <property type="nucleotide sequence ID" value="NZ_JAFNJU010000006.1"/>
</dbReference>
<sequence>MENIIEQTSEMNHSSRKKMRKRFFRNKMTIVGLIIVTVVVLLALLAEFIVPYPDANTIAVNFKEMNKAPSALHFFGTDEIGRDVLSRTIYGARYSLMMAAVVLSIAVVIGVPLGLLAGYHGGFVNSVIMRITDIFLAIPSLILALTVAAILEPSLMNSMIAISFGWWPWFTRLTQAETLKIKNEQFIISSEGIGASATRIMFKEILPNCLPTIIVKISTDIGFVILTGASLGFLGLGAQPPTPEWGTMISEARVYLPSIWWSSVFPGLAILVTILGFSFLGDGIRDAFDVRSQ</sequence>
<keyword evidence="5 7" id="KW-1133">Transmembrane helix</keyword>
<feature type="transmembrane region" description="Helical" evidence="7">
    <location>
        <begin position="131"/>
        <end position="150"/>
    </location>
</feature>
<proteinExistence type="inferred from homology"/>
<dbReference type="CDD" id="cd06261">
    <property type="entry name" value="TM_PBP2"/>
    <property type="match status" value="1"/>
</dbReference>
<feature type="domain" description="ABC transmembrane type-1" evidence="8">
    <location>
        <begin position="92"/>
        <end position="281"/>
    </location>
</feature>
<dbReference type="PROSITE" id="PS50928">
    <property type="entry name" value="ABC_TM1"/>
    <property type="match status" value="1"/>
</dbReference>
<feature type="transmembrane region" description="Helical" evidence="7">
    <location>
        <begin position="221"/>
        <end position="239"/>
    </location>
</feature>
<dbReference type="SUPFAM" id="SSF161098">
    <property type="entry name" value="MetI-like"/>
    <property type="match status" value="1"/>
</dbReference>
<dbReference type="InterPro" id="IPR000515">
    <property type="entry name" value="MetI-like"/>
</dbReference>
<keyword evidence="6 7" id="KW-0472">Membrane</keyword>
<comment type="subcellular location">
    <subcellularLocation>
        <location evidence="1 7">Cell membrane</location>
        <topology evidence="1 7">Multi-pass membrane protein</topology>
    </subcellularLocation>
</comment>
<evidence type="ECO:0000313" key="10">
    <source>
        <dbReference type="Proteomes" id="UP000664218"/>
    </source>
</evidence>
<dbReference type="PANTHER" id="PTHR43386:SF1">
    <property type="entry name" value="D,D-DIPEPTIDE TRANSPORT SYSTEM PERMEASE PROTEIN DDPC-RELATED"/>
    <property type="match status" value="1"/>
</dbReference>
<organism evidence="9 10">
    <name type="scientific">Proteiniclasticum aestuarii</name>
    <dbReference type="NCBI Taxonomy" id="2817862"/>
    <lineage>
        <taxon>Bacteria</taxon>
        <taxon>Bacillati</taxon>
        <taxon>Bacillota</taxon>
        <taxon>Clostridia</taxon>
        <taxon>Eubacteriales</taxon>
        <taxon>Clostridiaceae</taxon>
        <taxon>Proteiniclasticum</taxon>
    </lineage>
</organism>
<evidence type="ECO:0000313" key="9">
    <source>
        <dbReference type="EMBL" id="MBO1265139.1"/>
    </source>
</evidence>
<dbReference type="PANTHER" id="PTHR43386">
    <property type="entry name" value="OLIGOPEPTIDE TRANSPORT SYSTEM PERMEASE PROTEIN APPC"/>
    <property type="match status" value="1"/>
</dbReference>
<keyword evidence="4 7" id="KW-0812">Transmembrane</keyword>
<feature type="transmembrane region" description="Helical" evidence="7">
    <location>
        <begin position="94"/>
        <end position="119"/>
    </location>
</feature>
<keyword evidence="10" id="KW-1185">Reference proteome</keyword>
<dbReference type="Pfam" id="PF12911">
    <property type="entry name" value="OppC_N"/>
    <property type="match status" value="1"/>
</dbReference>
<dbReference type="InterPro" id="IPR025966">
    <property type="entry name" value="OppC_N"/>
</dbReference>
<dbReference type="InterPro" id="IPR035906">
    <property type="entry name" value="MetI-like_sf"/>
</dbReference>
<dbReference type="Pfam" id="PF00528">
    <property type="entry name" value="BPD_transp_1"/>
    <property type="match status" value="1"/>
</dbReference>
<evidence type="ECO:0000256" key="1">
    <source>
        <dbReference type="ARBA" id="ARBA00004651"/>
    </source>
</evidence>
<dbReference type="EMBL" id="JAFNJU010000006">
    <property type="protein sequence ID" value="MBO1265139.1"/>
    <property type="molecule type" value="Genomic_DNA"/>
</dbReference>
<keyword evidence="3" id="KW-1003">Cell membrane</keyword>
<feature type="transmembrane region" description="Helical" evidence="7">
    <location>
        <begin position="28"/>
        <end position="50"/>
    </location>
</feature>
<dbReference type="GO" id="GO:0005886">
    <property type="term" value="C:plasma membrane"/>
    <property type="evidence" value="ECO:0007669"/>
    <property type="project" value="UniProtKB-SubCell"/>
</dbReference>
<dbReference type="Gene3D" id="1.10.3720.10">
    <property type="entry name" value="MetI-like"/>
    <property type="match status" value="1"/>
</dbReference>
<name>A0A939KH63_9CLOT</name>
<reference evidence="9" key="1">
    <citation type="submission" date="2021-03" db="EMBL/GenBank/DDBJ databases">
        <title>Proteiniclasticum marinus sp. nov., isolated from tidal flat sediment.</title>
        <authorList>
            <person name="Namirimu T."/>
            <person name="Yang J.-A."/>
            <person name="Yang S.-H."/>
            <person name="Kim Y.-J."/>
            <person name="Kwon K.K."/>
        </authorList>
    </citation>
    <scope>NUCLEOTIDE SEQUENCE</scope>
    <source>
        <strain evidence="9">SCR006</strain>
    </source>
</reference>
<evidence type="ECO:0000256" key="2">
    <source>
        <dbReference type="ARBA" id="ARBA00022448"/>
    </source>
</evidence>
<evidence type="ECO:0000256" key="6">
    <source>
        <dbReference type="ARBA" id="ARBA00023136"/>
    </source>
</evidence>
<dbReference type="Proteomes" id="UP000664218">
    <property type="component" value="Unassembled WGS sequence"/>
</dbReference>
<evidence type="ECO:0000256" key="5">
    <source>
        <dbReference type="ARBA" id="ARBA00022989"/>
    </source>
</evidence>
<protein>
    <submittedName>
        <fullName evidence="9">ABC transporter permease</fullName>
    </submittedName>
</protein>
<comment type="caution">
    <text evidence="9">The sequence shown here is derived from an EMBL/GenBank/DDBJ whole genome shotgun (WGS) entry which is preliminary data.</text>
</comment>